<dbReference type="Proteomes" id="UP000023067">
    <property type="component" value="Unassembled WGS sequence"/>
</dbReference>
<dbReference type="PANTHER" id="PTHR18964">
    <property type="entry name" value="ROK (REPRESSOR, ORF, KINASE) FAMILY"/>
    <property type="match status" value="1"/>
</dbReference>
<proteinExistence type="inferred from homology"/>
<dbReference type="PATRIC" id="fig|396014.3.peg.3575"/>
<dbReference type="EMBL" id="JDYK01000029">
    <property type="protein sequence ID" value="EWS79643.1"/>
    <property type="molecule type" value="Genomic_DNA"/>
</dbReference>
<evidence type="ECO:0000313" key="3">
    <source>
        <dbReference type="EMBL" id="EWS79643.1"/>
    </source>
</evidence>
<evidence type="ECO:0000313" key="4">
    <source>
        <dbReference type="Proteomes" id="UP000023067"/>
    </source>
</evidence>
<dbReference type="OrthoDB" id="9810372at2"/>
<dbReference type="Gene3D" id="3.30.420.40">
    <property type="match status" value="2"/>
</dbReference>
<keyword evidence="4" id="KW-1185">Reference proteome</keyword>
<dbReference type="RefSeq" id="WP_051487177.1">
    <property type="nucleotide sequence ID" value="NZ_KK070011.1"/>
</dbReference>
<comment type="similarity">
    <text evidence="1">Belongs to the ROK (NagC/XylR) family.</text>
</comment>
<gene>
    <name evidence="3" type="ORF">BF93_10440</name>
</gene>
<name>Z9JNR6_9MICO</name>
<evidence type="ECO:0000256" key="2">
    <source>
        <dbReference type="SAM" id="MobiDB-lite"/>
    </source>
</evidence>
<comment type="caution">
    <text evidence="3">The sequence shown here is derived from an EMBL/GenBank/DDBJ whole genome shotgun (WGS) entry which is preliminary data.</text>
</comment>
<dbReference type="InterPro" id="IPR043129">
    <property type="entry name" value="ATPase_NBD"/>
</dbReference>
<dbReference type="STRING" id="396014.BF93_10440"/>
<dbReference type="PANTHER" id="PTHR18964:SF149">
    <property type="entry name" value="BIFUNCTIONAL UDP-N-ACETYLGLUCOSAMINE 2-EPIMERASE_N-ACETYLMANNOSAMINE KINASE"/>
    <property type="match status" value="1"/>
</dbReference>
<dbReference type="HOGENOM" id="CLU_036604_0_4_11"/>
<dbReference type="SUPFAM" id="SSF53067">
    <property type="entry name" value="Actin-like ATPase domain"/>
    <property type="match status" value="1"/>
</dbReference>
<dbReference type="Pfam" id="PF00480">
    <property type="entry name" value="ROK"/>
    <property type="match status" value="1"/>
</dbReference>
<dbReference type="CDD" id="cd23763">
    <property type="entry name" value="ASKHA_ATPase_ROK"/>
    <property type="match status" value="1"/>
</dbReference>
<accession>Z9JNR6</accession>
<dbReference type="eggNOG" id="COG1940">
    <property type="taxonomic scope" value="Bacteria"/>
</dbReference>
<reference evidence="3 4" key="1">
    <citation type="submission" date="2014-02" db="EMBL/GenBank/DDBJ databases">
        <title>Genome sequence of Brachybacterium phenoliresistens strain W13A50.</title>
        <authorList>
            <person name="Wang X."/>
        </authorList>
    </citation>
    <scope>NUCLEOTIDE SEQUENCE [LARGE SCALE GENOMIC DNA]</scope>
    <source>
        <strain evidence="3 4">W13A50</strain>
    </source>
</reference>
<organism evidence="3 4">
    <name type="scientific">Brachybacterium phenoliresistens</name>
    <dbReference type="NCBI Taxonomy" id="396014"/>
    <lineage>
        <taxon>Bacteria</taxon>
        <taxon>Bacillati</taxon>
        <taxon>Actinomycetota</taxon>
        <taxon>Actinomycetes</taxon>
        <taxon>Micrococcales</taxon>
        <taxon>Dermabacteraceae</taxon>
        <taxon>Brachybacterium</taxon>
    </lineage>
</organism>
<dbReference type="AlphaFoldDB" id="Z9JNR6"/>
<sequence length="348" mass="33836">MTPAAPAEGTVLGVDVGGTRIKIGVVGPTGELGPHLSLPTPATPDEVVARIAQHAGILGARAGLAPTTPVGVAVPGVIDEAAGTVELAINLGWEQVPVRELLRAALPGPVRVGHDVRAGALAEASWGAGRPLAASPGGAPADLVFVPLGTGVAAAVVHEGHLLGDRYAGEIGQLRVLEPVTGRHMRLEEVASASAIGRRYAEAAGIAAGAGPDAREVVARARAGERTAEEVLAGALDTLAQALATIVSGIGPLPIVIGGGLAEGGETVLAPLRGAIAPRLGAIPAPPVVPARLGMWAGCLGAGLLAQHGDGPDPVVAAAAASSSSAPASASDRGSTWPVGTGAGAAGA</sequence>
<feature type="compositionally biased region" description="Low complexity" evidence="2">
    <location>
        <begin position="321"/>
        <end position="331"/>
    </location>
</feature>
<evidence type="ECO:0000256" key="1">
    <source>
        <dbReference type="ARBA" id="ARBA00006479"/>
    </source>
</evidence>
<protein>
    <submittedName>
        <fullName evidence="3">ROK family transcriptional regulator</fullName>
    </submittedName>
</protein>
<feature type="region of interest" description="Disordered" evidence="2">
    <location>
        <begin position="321"/>
        <end position="348"/>
    </location>
</feature>
<dbReference type="InterPro" id="IPR000600">
    <property type="entry name" value="ROK"/>
</dbReference>